<dbReference type="EMBL" id="MHUW01000001">
    <property type="protein sequence ID" value="OHA84424.1"/>
    <property type="molecule type" value="Genomic_DNA"/>
</dbReference>
<comment type="caution">
    <text evidence="3">The sequence shown here is derived from an EMBL/GenBank/DDBJ whole genome shotgun (WGS) entry which is preliminary data.</text>
</comment>
<evidence type="ECO:0000256" key="1">
    <source>
        <dbReference type="ARBA" id="ARBA00006611"/>
    </source>
</evidence>
<dbReference type="InterPro" id="IPR050921">
    <property type="entry name" value="T4SS_GSP_E_ATPase"/>
</dbReference>
<dbReference type="InterPro" id="IPR001482">
    <property type="entry name" value="T2SS/T4SS_dom"/>
</dbReference>
<accession>A0A1G2SHI1</accession>
<evidence type="ECO:0000313" key="3">
    <source>
        <dbReference type="EMBL" id="OHA84424.1"/>
    </source>
</evidence>
<dbReference type="PANTHER" id="PTHR30486">
    <property type="entry name" value="TWITCHING MOTILITY PROTEIN PILT"/>
    <property type="match status" value="1"/>
</dbReference>
<dbReference type="Gene3D" id="3.30.450.90">
    <property type="match status" value="1"/>
</dbReference>
<proteinExistence type="inferred from homology"/>
<dbReference type="AlphaFoldDB" id="A0A1G2SHI1"/>
<dbReference type="GO" id="GO:0005524">
    <property type="term" value="F:ATP binding"/>
    <property type="evidence" value="ECO:0007669"/>
    <property type="project" value="InterPro"/>
</dbReference>
<organism evidence="3 4">
    <name type="scientific">Candidatus Yonathbacteria bacterium RIFCSPLOWO2_01_FULL_47_33b</name>
    <dbReference type="NCBI Taxonomy" id="1802727"/>
    <lineage>
        <taxon>Bacteria</taxon>
        <taxon>Candidatus Yonathiibacteriota</taxon>
    </lineage>
</organism>
<dbReference type="Gene3D" id="3.40.50.300">
    <property type="entry name" value="P-loop containing nucleotide triphosphate hydrolases"/>
    <property type="match status" value="1"/>
</dbReference>
<dbReference type="Proteomes" id="UP000177987">
    <property type="component" value="Unassembled WGS sequence"/>
</dbReference>
<feature type="domain" description="Bacterial type II secretion system protein E" evidence="2">
    <location>
        <begin position="10"/>
        <end position="280"/>
    </location>
</feature>
<name>A0A1G2SHI1_9BACT</name>
<evidence type="ECO:0000313" key="4">
    <source>
        <dbReference type="Proteomes" id="UP000177987"/>
    </source>
</evidence>
<dbReference type="CDD" id="cd01131">
    <property type="entry name" value="PilT"/>
    <property type="match status" value="1"/>
</dbReference>
<dbReference type="STRING" id="1802727.A2937_01670"/>
<dbReference type="InterPro" id="IPR027417">
    <property type="entry name" value="P-loop_NTPase"/>
</dbReference>
<dbReference type="PANTHER" id="PTHR30486:SF16">
    <property type="entry name" value="TWITCHING MOTILITY PROTEIN PILT"/>
    <property type="match status" value="1"/>
</dbReference>
<reference evidence="3 4" key="1">
    <citation type="journal article" date="2016" name="Nat. Commun.">
        <title>Thousands of microbial genomes shed light on interconnected biogeochemical processes in an aquifer system.</title>
        <authorList>
            <person name="Anantharaman K."/>
            <person name="Brown C.T."/>
            <person name="Hug L.A."/>
            <person name="Sharon I."/>
            <person name="Castelle C.J."/>
            <person name="Probst A.J."/>
            <person name="Thomas B.C."/>
            <person name="Singh A."/>
            <person name="Wilkins M.J."/>
            <person name="Karaoz U."/>
            <person name="Brodie E.L."/>
            <person name="Williams K.H."/>
            <person name="Hubbard S.S."/>
            <person name="Banfield J.F."/>
        </authorList>
    </citation>
    <scope>NUCLEOTIDE SEQUENCE [LARGE SCALE GENOMIC DNA]</scope>
</reference>
<dbReference type="GO" id="GO:0016887">
    <property type="term" value="F:ATP hydrolysis activity"/>
    <property type="evidence" value="ECO:0007669"/>
    <property type="project" value="InterPro"/>
</dbReference>
<dbReference type="NCBIfam" id="TIGR01420">
    <property type="entry name" value="pilT_fam"/>
    <property type="match status" value="1"/>
</dbReference>
<gene>
    <name evidence="3" type="ORF">A2937_01670</name>
</gene>
<comment type="similarity">
    <text evidence="1">Belongs to the GSP E family.</text>
</comment>
<dbReference type="InterPro" id="IPR006321">
    <property type="entry name" value="PilT/PilU"/>
</dbReference>
<evidence type="ECO:0000259" key="2">
    <source>
        <dbReference type="Pfam" id="PF00437"/>
    </source>
</evidence>
<sequence>MPSYNYKEEIEDIIMRALADGASDVHLSVGAYPTVRVSGNLVPLMNLRVLNADDVIALLSEIITPEFKERFLANKEIDFSYDFYGKARFRGNAFYQRGAVGVALRAIPAEVKTISELGLPPILEIFARKKQGFFLVVGPVGQGKSTTLAAMVELINRERAEHIVTIEDPIEYLFRADKSIIDQREAGIDTEDFKTGLQAAFRQDVDIIMIGEMRDPETISTAVTAAETGHLVLSTLHTNNASQTIDRIIDSFPAEQQSQIRVQLAGSLLGIFSQRLVPRISGGLIPAYELLINNNAISSLIRDGRTHEVDIVIETGMKDGMIDMNRCLAELVRKGEITPENALLYSFNPKGLERTLQF</sequence>
<dbReference type="SUPFAM" id="SSF52540">
    <property type="entry name" value="P-loop containing nucleoside triphosphate hydrolases"/>
    <property type="match status" value="1"/>
</dbReference>
<protein>
    <submittedName>
        <fullName evidence="3">Type IV pili twitching motility protein PilT</fullName>
    </submittedName>
</protein>
<dbReference type="Pfam" id="PF00437">
    <property type="entry name" value="T2SSE"/>
    <property type="match status" value="1"/>
</dbReference>